<dbReference type="GO" id="GO:0006260">
    <property type="term" value="P:DNA replication"/>
    <property type="evidence" value="ECO:0007669"/>
    <property type="project" value="InterPro"/>
</dbReference>
<dbReference type="Gene3D" id="3.40.50.300">
    <property type="entry name" value="P-loop containing nucleotide triphosphate hydrolases"/>
    <property type="match status" value="1"/>
</dbReference>
<dbReference type="GO" id="GO:0005524">
    <property type="term" value="F:ATP binding"/>
    <property type="evidence" value="ECO:0007669"/>
    <property type="project" value="InterPro"/>
</dbReference>
<organism evidence="2 4">
    <name type="scientific">Araneus ventricosus</name>
    <name type="common">Orbweaver spider</name>
    <name type="synonym">Epeira ventricosa</name>
    <dbReference type="NCBI Taxonomy" id="182803"/>
    <lineage>
        <taxon>Eukaryota</taxon>
        <taxon>Metazoa</taxon>
        <taxon>Ecdysozoa</taxon>
        <taxon>Arthropoda</taxon>
        <taxon>Chelicerata</taxon>
        <taxon>Arachnida</taxon>
        <taxon>Araneae</taxon>
        <taxon>Araneomorphae</taxon>
        <taxon>Entelegynae</taxon>
        <taxon>Araneoidea</taxon>
        <taxon>Araneidae</taxon>
        <taxon>Araneus</taxon>
    </lineage>
</organism>
<feature type="domain" description="Large T antigen polyomavirus C-terminal" evidence="1">
    <location>
        <begin position="13"/>
        <end position="119"/>
    </location>
</feature>
<dbReference type="Proteomes" id="UP000499080">
    <property type="component" value="Unassembled WGS sequence"/>
</dbReference>
<sequence>MWKNFFCQWLFEGVNINLKVDKNRLPFYLWQAIGKRFVLFDDVKGRQHSGSNLTPGQGFLNLDYLRGHLDGHVEVQLEQKNKQPISQIFPPGIITCNDYKVPASIKERVVGPINIYPSKHWDIHPMNVTEETIYIGCVLHNILSAEPEVHRHISLKVSKWWRKE</sequence>
<evidence type="ECO:0000313" key="4">
    <source>
        <dbReference type="Proteomes" id="UP000499080"/>
    </source>
</evidence>
<proteinExistence type="predicted"/>
<reference evidence="2 4" key="1">
    <citation type="journal article" date="2019" name="Sci. Rep.">
        <title>Orb-weaving spider Araneus ventricosus genome elucidates the spidroin gene catalogue.</title>
        <authorList>
            <person name="Kono N."/>
            <person name="Nakamura H."/>
            <person name="Ohtoshi R."/>
            <person name="Moran D.A.P."/>
            <person name="Shinohara A."/>
            <person name="Yoshida Y."/>
            <person name="Fujiwara M."/>
            <person name="Mori M."/>
            <person name="Tomita M."/>
            <person name="Arakawa K."/>
        </authorList>
    </citation>
    <scope>NUCLEOTIDE SEQUENCE [LARGE SCALE GENOMIC DNA]</scope>
</reference>
<keyword evidence="4" id="KW-1185">Reference proteome</keyword>
<accession>A0A4Y2WCB1</accession>
<evidence type="ECO:0000259" key="1">
    <source>
        <dbReference type="Pfam" id="PF06431"/>
    </source>
</evidence>
<dbReference type="AlphaFoldDB" id="A0A4Y2WCB1"/>
<evidence type="ECO:0000313" key="2">
    <source>
        <dbReference type="EMBL" id="GBO34294.1"/>
    </source>
</evidence>
<dbReference type="GO" id="GO:0003677">
    <property type="term" value="F:DNA binding"/>
    <property type="evidence" value="ECO:0007669"/>
    <property type="project" value="InterPro"/>
</dbReference>
<dbReference type="InterPro" id="IPR010932">
    <property type="entry name" value="Lg_T_Ag_Polyomavir_C"/>
</dbReference>
<dbReference type="Pfam" id="PF06431">
    <property type="entry name" value="Polyoma_lg_T_C"/>
    <property type="match status" value="1"/>
</dbReference>
<dbReference type="InterPro" id="IPR027417">
    <property type="entry name" value="P-loop_NTPase"/>
</dbReference>
<evidence type="ECO:0000313" key="3">
    <source>
        <dbReference type="EMBL" id="GBO34301.1"/>
    </source>
</evidence>
<dbReference type="EMBL" id="BGPR01058092">
    <property type="protein sequence ID" value="GBO34294.1"/>
    <property type="molecule type" value="Genomic_DNA"/>
</dbReference>
<dbReference type="OrthoDB" id="6437780at2759"/>
<dbReference type="EMBL" id="BGPR01058093">
    <property type="protein sequence ID" value="GBO34301.1"/>
    <property type="molecule type" value="Genomic_DNA"/>
</dbReference>
<dbReference type="SUPFAM" id="SSF52540">
    <property type="entry name" value="P-loop containing nucleoside triphosphate hydrolases"/>
    <property type="match status" value="1"/>
</dbReference>
<protein>
    <submittedName>
        <fullName evidence="2">Large T antigen</fullName>
    </submittedName>
</protein>
<comment type="caution">
    <text evidence="2">The sequence shown here is derived from an EMBL/GenBank/DDBJ whole genome shotgun (WGS) entry which is preliminary data.</text>
</comment>
<gene>
    <name evidence="2" type="primary">LT_7</name>
    <name evidence="3" type="synonym">LT_15</name>
    <name evidence="2" type="ORF">AVEN_125211_1</name>
    <name evidence="3" type="ORF">AVEN_127237_1</name>
</gene>
<name>A0A4Y2WCB1_ARAVE</name>